<evidence type="ECO:0000313" key="3">
    <source>
        <dbReference type="EMBL" id="MEQ2470127.1"/>
    </source>
</evidence>
<dbReference type="InterPro" id="IPR050764">
    <property type="entry name" value="CbbQ/NirQ/NorQ/GpvN"/>
</dbReference>
<dbReference type="PANTHER" id="PTHR42759:SF5">
    <property type="entry name" value="METHANOL DEHYDROGENASE REGULATOR"/>
    <property type="match status" value="1"/>
</dbReference>
<protein>
    <submittedName>
        <fullName evidence="3">MoxR family ATPase</fullName>
    </submittedName>
</protein>
<dbReference type="InterPro" id="IPR011703">
    <property type="entry name" value="ATPase_AAA-3"/>
</dbReference>
<dbReference type="PANTHER" id="PTHR42759">
    <property type="entry name" value="MOXR FAMILY PROTEIN"/>
    <property type="match status" value="1"/>
</dbReference>
<dbReference type="Gene3D" id="1.10.8.80">
    <property type="entry name" value="Magnesium chelatase subunit I, C-Terminal domain"/>
    <property type="match status" value="1"/>
</dbReference>
<dbReference type="CDD" id="cd00009">
    <property type="entry name" value="AAA"/>
    <property type="match status" value="1"/>
</dbReference>
<dbReference type="Proteomes" id="UP001490816">
    <property type="component" value="Unassembled WGS sequence"/>
</dbReference>
<dbReference type="SUPFAM" id="SSF52540">
    <property type="entry name" value="P-loop containing nucleoside triphosphate hydrolases"/>
    <property type="match status" value="1"/>
</dbReference>
<dbReference type="InterPro" id="IPR041628">
    <property type="entry name" value="ChlI/MoxR_AAA_lid"/>
</dbReference>
<organism evidence="3 4">
    <name type="scientific">Ruminococcoides intestinale</name>
    <dbReference type="NCBI Taxonomy" id="3133162"/>
    <lineage>
        <taxon>Bacteria</taxon>
        <taxon>Bacillati</taxon>
        <taxon>Bacillota</taxon>
        <taxon>Clostridia</taxon>
        <taxon>Eubacteriales</taxon>
        <taxon>Oscillospiraceae</taxon>
        <taxon>Ruminococcoides</taxon>
    </lineage>
</organism>
<dbReference type="Pfam" id="PF17863">
    <property type="entry name" value="AAA_lid_2"/>
    <property type="match status" value="1"/>
</dbReference>
<comment type="caution">
    <text evidence="3">The sequence shown here is derived from an EMBL/GenBank/DDBJ whole genome shotgun (WGS) entry which is preliminary data.</text>
</comment>
<evidence type="ECO:0000313" key="4">
    <source>
        <dbReference type="Proteomes" id="UP001490816"/>
    </source>
</evidence>
<dbReference type="Gene3D" id="3.40.50.300">
    <property type="entry name" value="P-loop containing nucleotide triphosphate hydrolases"/>
    <property type="match status" value="1"/>
</dbReference>
<keyword evidence="4" id="KW-1185">Reference proteome</keyword>
<name>A0ABV1F9S7_9FIRM</name>
<feature type="domain" description="ATPase AAA-3" evidence="1">
    <location>
        <begin position="35"/>
        <end position="163"/>
    </location>
</feature>
<dbReference type="PIRSF" id="PIRSF002849">
    <property type="entry name" value="AAA_ATPase_chaperone_MoxR_prd"/>
    <property type="match status" value="1"/>
</dbReference>
<proteinExistence type="predicted"/>
<dbReference type="InterPro" id="IPR027417">
    <property type="entry name" value="P-loop_NTPase"/>
</dbReference>
<dbReference type="EMBL" id="JBBMEZ010000017">
    <property type="protein sequence ID" value="MEQ2470127.1"/>
    <property type="molecule type" value="Genomic_DNA"/>
</dbReference>
<feature type="domain" description="ChlI/MoxR AAA lid" evidence="2">
    <location>
        <begin position="227"/>
        <end position="299"/>
    </location>
</feature>
<reference evidence="3 4" key="1">
    <citation type="submission" date="2024-03" db="EMBL/GenBank/DDBJ databases">
        <title>Human intestinal bacterial collection.</title>
        <authorList>
            <person name="Pauvert C."/>
            <person name="Hitch T.C.A."/>
            <person name="Clavel T."/>
        </authorList>
    </citation>
    <scope>NUCLEOTIDE SEQUENCE [LARGE SCALE GENOMIC DNA]</scope>
    <source>
        <strain evidence="3 4">CLA-JM-H38</strain>
    </source>
</reference>
<dbReference type="Pfam" id="PF07726">
    <property type="entry name" value="AAA_3"/>
    <property type="match status" value="1"/>
</dbReference>
<gene>
    <name evidence="3" type="ORF">WMO39_07290</name>
</gene>
<evidence type="ECO:0000259" key="1">
    <source>
        <dbReference type="Pfam" id="PF07726"/>
    </source>
</evidence>
<accession>A0ABV1F9S7</accession>
<sequence>MNKFQLITNEVKKVINGKDRAIVTTLLALLTGGNILIEDIPGVGKTTMAVAFSKALGLEYGRVQFTPDTLPSDITGFAVYNKDTGNFTFNKGAVFCNLFLADELNRTSSRTQAALLEAMEERQVTVESNTFKLEKPFSVIATQNPTGASGTQLLPDSQIDRFTVRLSMGYPDSDAECKMLLNRSGKNPLDSVNCIVSKNEFLEMQSEVQNVFVSDDMARYIVSLISATRKHPLLSRGASPRATLSLTDMAKAVAFAEGRDYIVPRDVQNIFICTVNHRIILNAKASASKKNSEEILHEILRKTPKPRT</sequence>
<dbReference type="RefSeq" id="WP_046433646.1">
    <property type="nucleotide sequence ID" value="NZ_JBBMEZ010000017.1"/>
</dbReference>
<evidence type="ECO:0000259" key="2">
    <source>
        <dbReference type="Pfam" id="PF17863"/>
    </source>
</evidence>